<evidence type="ECO:0000313" key="4">
    <source>
        <dbReference type="EMBL" id="GMM57491.1"/>
    </source>
</evidence>
<reference evidence="4 5" key="1">
    <citation type="journal article" date="2023" name="Elife">
        <title>Identification of key yeast species and microbe-microbe interactions impacting larval growth of Drosophila in the wild.</title>
        <authorList>
            <person name="Mure A."/>
            <person name="Sugiura Y."/>
            <person name="Maeda R."/>
            <person name="Honda K."/>
            <person name="Sakurai N."/>
            <person name="Takahashi Y."/>
            <person name="Watada M."/>
            <person name="Katoh T."/>
            <person name="Gotoh A."/>
            <person name="Gotoh Y."/>
            <person name="Taniguchi I."/>
            <person name="Nakamura K."/>
            <person name="Hayashi T."/>
            <person name="Katayama T."/>
            <person name="Uemura T."/>
            <person name="Hattori Y."/>
        </authorList>
    </citation>
    <scope>NUCLEOTIDE SEQUENCE [LARGE SCALE GENOMIC DNA]</scope>
    <source>
        <strain evidence="4 5">KH-74</strain>
    </source>
</reference>
<feature type="compositionally biased region" description="Basic and acidic residues" evidence="2">
    <location>
        <begin position="229"/>
        <end position="243"/>
    </location>
</feature>
<dbReference type="Pfam" id="PF00160">
    <property type="entry name" value="Pro_isomerase"/>
    <property type="match status" value="1"/>
</dbReference>
<name>A0AAV5S3A1_MAUHU</name>
<evidence type="ECO:0000259" key="3">
    <source>
        <dbReference type="Pfam" id="PF00160"/>
    </source>
</evidence>
<sequence length="301" mass="33668">MSMLRTSAKCVIHTSKGDLEVELWAKECSKTCRAFLQGAVDGMFTGGKLNDYVKGQYLQFVRSDDKSDNVLCSAPEPNSRLGVSQDGVLCWNIRSDTWLISTAPWTSYNSKEYTVFGVVVGESIYKLREILRGDLKSEESQGNSQFLYPAVVNGIDITVPYFDNLHKRKVHSTDGTTVEPPTKKKQVARNVKLNFDTADSDDESEDDLQVAPRALTKLKMRPSPMLKFKKERDDKEKEVHAGEKTVTAPSKGNEDKPFDAASGTNLIADPPLSDREKRTLELMAKFKSATKNKNILSKFNE</sequence>
<accession>A0AAV5S3A1</accession>
<comment type="caution">
    <text evidence="4">The sequence shown here is derived from an EMBL/GenBank/DDBJ whole genome shotgun (WGS) entry which is preliminary data.</text>
</comment>
<dbReference type="AlphaFoldDB" id="A0AAV5S3A1"/>
<protein>
    <submittedName>
        <fullName evidence="4">Peptidylprolyl isomerase</fullName>
    </submittedName>
</protein>
<dbReference type="InterPro" id="IPR029000">
    <property type="entry name" value="Cyclophilin-like_dom_sf"/>
</dbReference>
<dbReference type="Gene3D" id="2.40.100.10">
    <property type="entry name" value="Cyclophilin-like"/>
    <property type="match status" value="1"/>
</dbReference>
<comment type="catalytic activity">
    <reaction evidence="1">
        <text>[protein]-peptidylproline (omega=180) = [protein]-peptidylproline (omega=0)</text>
        <dbReference type="Rhea" id="RHEA:16237"/>
        <dbReference type="Rhea" id="RHEA-COMP:10747"/>
        <dbReference type="Rhea" id="RHEA-COMP:10748"/>
        <dbReference type="ChEBI" id="CHEBI:83833"/>
        <dbReference type="ChEBI" id="CHEBI:83834"/>
        <dbReference type="EC" id="5.2.1.8"/>
    </reaction>
</comment>
<keyword evidence="5" id="KW-1185">Reference proteome</keyword>
<proteinExistence type="predicted"/>
<evidence type="ECO:0000256" key="2">
    <source>
        <dbReference type="SAM" id="MobiDB-lite"/>
    </source>
</evidence>
<dbReference type="GO" id="GO:0003755">
    <property type="term" value="F:peptidyl-prolyl cis-trans isomerase activity"/>
    <property type="evidence" value="ECO:0007669"/>
    <property type="project" value="UniProtKB-EC"/>
</dbReference>
<evidence type="ECO:0000256" key="1">
    <source>
        <dbReference type="ARBA" id="ARBA00000971"/>
    </source>
</evidence>
<evidence type="ECO:0000313" key="5">
    <source>
        <dbReference type="Proteomes" id="UP001377567"/>
    </source>
</evidence>
<gene>
    <name evidence="4" type="ORF">DAKH74_041070</name>
</gene>
<feature type="region of interest" description="Disordered" evidence="2">
    <location>
        <begin position="229"/>
        <end position="273"/>
    </location>
</feature>
<dbReference type="EMBL" id="BTGD01000013">
    <property type="protein sequence ID" value="GMM57491.1"/>
    <property type="molecule type" value="Genomic_DNA"/>
</dbReference>
<feature type="domain" description="PPIase cyclophilin-type" evidence="3">
    <location>
        <begin position="12"/>
        <end position="137"/>
    </location>
</feature>
<dbReference type="Proteomes" id="UP001377567">
    <property type="component" value="Unassembled WGS sequence"/>
</dbReference>
<dbReference type="SUPFAM" id="SSF50891">
    <property type="entry name" value="Cyclophilin-like"/>
    <property type="match status" value="1"/>
</dbReference>
<keyword evidence="4" id="KW-0413">Isomerase</keyword>
<organism evidence="4 5">
    <name type="scientific">Maudiozyma humilis</name>
    <name type="common">Sour dough yeast</name>
    <name type="synonym">Kazachstania humilis</name>
    <dbReference type="NCBI Taxonomy" id="51915"/>
    <lineage>
        <taxon>Eukaryota</taxon>
        <taxon>Fungi</taxon>
        <taxon>Dikarya</taxon>
        <taxon>Ascomycota</taxon>
        <taxon>Saccharomycotina</taxon>
        <taxon>Saccharomycetes</taxon>
        <taxon>Saccharomycetales</taxon>
        <taxon>Saccharomycetaceae</taxon>
        <taxon>Maudiozyma</taxon>
    </lineage>
</organism>
<dbReference type="InterPro" id="IPR002130">
    <property type="entry name" value="Cyclophilin-type_PPIase_dom"/>
</dbReference>